<feature type="transmembrane region" description="Helical" evidence="7">
    <location>
        <begin position="29"/>
        <end position="47"/>
    </location>
</feature>
<evidence type="ECO:0000256" key="2">
    <source>
        <dbReference type="ARBA" id="ARBA00007590"/>
    </source>
</evidence>
<keyword evidence="5 7" id="KW-0472">Membrane</keyword>
<feature type="compositionally biased region" description="Polar residues" evidence="6">
    <location>
        <begin position="227"/>
        <end position="247"/>
    </location>
</feature>
<comment type="caution">
    <text evidence="8">The sequence shown here is derived from an EMBL/GenBank/DDBJ whole genome shotgun (WGS) entry which is preliminary data.</text>
</comment>
<feature type="compositionally biased region" description="Basic and acidic residues" evidence="6">
    <location>
        <begin position="175"/>
        <end position="194"/>
    </location>
</feature>
<evidence type="ECO:0000256" key="5">
    <source>
        <dbReference type="ARBA" id="ARBA00023136"/>
    </source>
</evidence>
<proteinExistence type="inferred from homology"/>
<evidence type="ECO:0008006" key="10">
    <source>
        <dbReference type="Google" id="ProtNLM"/>
    </source>
</evidence>
<dbReference type="PANTHER" id="PTHR12668:SF53">
    <property type="entry name" value="TMEM14 PROTEIN HOMOLOG YJR085C"/>
    <property type="match status" value="1"/>
</dbReference>
<dbReference type="GO" id="GO:0016020">
    <property type="term" value="C:membrane"/>
    <property type="evidence" value="ECO:0007669"/>
    <property type="project" value="UniProtKB-SubCell"/>
</dbReference>
<accession>A0AAD5U239</accession>
<reference evidence="8" key="1">
    <citation type="submission" date="2020-05" db="EMBL/GenBank/DDBJ databases">
        <title>Phylogenomic resolution of chytrid fungi.</title>
        <authorList>
            <person name="Stajich J.E."/>
            <person name="Amses K."/>
            <person name="Simmons R."/>
            <person name="Seto K."/>
            <person name="Myers J."/>
            <person name="Bonds A."/>
            <person name="Quandt C.A."/>
            <person name="Barry K."/>
            <person name="Liu P."/>
            <person name="Grigoriev I."/>
            <person name="Longcore J.E."/>
            <person name="James T.Y."/>
        </authorList>
    </citation>
    <scope>NUCLEOTIDE SEQUENCE</scope>
    <source>
        <strain evidence="8">JEL0476</strain>
    </source>
</reference>
<dbReference type="EMBL" id="JADGJW010000198">
    <property type="protein sequence ID" value="KAJ3221973.1"/>
    <property type="molecule type" value="Genomic_DNA"/>
</dbReference>
<keyword evidence="3 7" id="KW-0812">Transmembrane</keyword>
<comment type="similarity">
    <text evidence="2">Belongs to the TMEM14 family.</text>
</comment>
<keyword evidence="9" id="KW-1185">Reference proteome</keyword>
<evidence type="ECO:0000313" key="8">
    <source>
        <dbReference type="EMBL" id="KAJ3221973.1"/>
    </source>
</evidence>
<evidence type="ECO:0000256" key="1">
    <source>
        <dbReference type="ARBA" id="ARBA00004370"/>
    </source>
</evidence>
<evidence type="ECO:0000256" key="3">
    <source>
        <dbReference type="ARBA" id="ARBA00022692"/>
    </source>
</evidence>
<evidence type="ECO:0000313" key="9">
    <source>
        <dbReference type="Proteomes" id="UP001211065"/>
    </source>
</evidence>
<protein>
    <recommendedName>
        <fullName evidence="10">Transmembrane protein 14</fullName>
    </recommendedName>
</protein>
<feature type="region of interest" description="Disordered" evidence="6">
    <location>
        <begin position="167"/>
        <end position="207"/>
    </location>
</feature>
<dbReference type="PANTHER" id="PTHR12668">
    <property type="entry name" value="TRANSMEMBRANE PROTEIN 14, 15"/>
    <property type="match status" value="1"/>
</dbReference>
<sequence length="421" mass="47264">MSHHIAYTMAGLISAGGLIGFAKKGSKASLIAGCAVGGLYATSGYLISENRDNGIELALSASVLLSSAFLPKAIRTQKVMPVFIATLGVLTTCYYGKKLYENIYGISNETADATALKEFEVDNIEDEIFKSLPRRNLKGGSHVNRASIYTLGEFNTSAYPDNYDYYDSSSSHTSKSNELKKINENPYIKSEHSDISSSEEDADGEEVEKYTFIESWKHNAKEKKNSRPQPEKNSTNMNRTFTINDGYTRNDNKINDQKSFKRSQSLNHINQHLMEPVSKESFKDSTVFGDNKSNVKTYATDSKFSVNSDIIRNRNANEFNDGVRYKRYDLTHNKTPILSKESAPNYSSHSLKNLDALIETLNMTADGSDFQENSSINYESAVPEIKYQEYSSKDVSKMFEAIVSELGQVWEIRLKTIEENY</sequence>
<dbReference type="InterPro" id="IPR005349">
    <property type="entry name" value="TMEM14"/>
</dbReference>
<dbReference type="InterPro" id="IPR044890">
    <property type="entry name" value="TMEM14_sf"/>
</dbReference>
<evidence type="ECO:0000256" key="6">
    <source>
        <dbReference type="SAM" id="MobiDB-lite"/>
    </source>
</evidence>
<dbReference type="AlphaFoldDB" id="A0AAD5U239"/>
<keyword evidence="4 7" id="KW-1133">Transmembrane helix</keyword>
<organism evidence="8 9">
    <name type="scientific">Clydaea vesicula</name>
    <dbReference type="NCBI Taxonomy" id="447962"/>
    <lineage>
        <taxon>Eukaryota</taxon>
        <taxon>Fungi</taxon>
        <taxon>Fungi incertae sedis</taxon>
        <taxon>Chytridiomycota</taxon>
        <taxon>Chytridiomycota incertae sedis</taxon>
        <taxon>Chytridiomycetes</taxon>
        <taxon>Lobulomycetales</taxon>
        <taxon>Lobulomycetaceae</taxon>
        <taxon>Clydaea</taxon>
    </lineage>
</organism>
<feature type="region of interest" description="Disordered" evidence="6">
    <location>
        <begin position="219"/>
        <end position="252"/>
    </location>
</feature>
<gene>
    <name evidence="8" type="ORF">HK099_002836</name>
</gene>
<dbReference type="Gene3D" id="1.10.10.1740">
    <property type="entry name" value="Transmembrane protein 14-like"/>
    <property type="match status" value="1"/>
</dbReference>
<evidence type="ECO:0000256" key="7">
    <source>
        <dbReference type="SAM" id="Phobius"/>
    </source>
</evidence>
<dbReference type="Pfam" id="PF03647">
    <property type="entry name" value="Tmemb_14"/>
    <property type="match status" value="1"/>
</dbReference>
<evidence type="ECO:0000256" key="4">
    <source>
        <dbReference type="ARBA" id="ARBA00022989"/>
    </source>
</evidence>
<name>A0AAD5U239_9FUNG</name>
<feature type="compositionally biased region" description="Acidic residues" evidence="6">
    <location>
        <begin position="197"/>
        <end position="206"/>
    </location>
</feature>
<feature type="transmembrane region" description="Helical" evidence="7">
    <location>
        <begin position="6"/>
        <end position="22"/>
    </location>
</feature>
<dbReference type="Proteomes" id="UP001211065">
    <property type="component" value="Unassembled WGS sequence"/>
</dbReference>
<comment type="subcellular location">
    <subcellularLocation>
        <location evidence="1">Membrane</location>
    </subcellularLocation>
</comment>